<evidence type="ECO:0000313" key="3">
    <source>
        <dbReference type="Proteomes" id="UP000263833"/>
    </source>
</evidence>
<comment type="caution">
    <text evidence="2">The sequence shown here is derived from an EMBL/GenBank/DDBJ whole genome shotgun (WGS) entry which is preliminary data.</text>
</comment>
<keyword evidence="3" id="KW-1185">Reference proteome</keyword>
<feature type="region of interest" description="Disordered" evidence="1">
    <location>
        <begin position="56"/>
        <end position="77"/>
    </location>
</feature>
<organism evidence="2 3">
    <name type="scientific">Sphingorhabdus pulchriflava</name>
    <dbReference type="NCBI Taxonomy" id="2292257"/>
    <lineage>
        <taxon>Bacteria</taxon>
        <taxon>Pseudomonadati</taxon>
        <taxon>Pseudomonadota</taxon>
        <taxon>Alphaproteobacteria</taxon>
        <taxon>Sphingomonadales</taxon>
        <taxon>Sphingomonadaceae</taxon>
        <taxon>Sphingorhabdus</taxon>
    </lineage>
</organism>
<name>A0A371B1V8_9SPHN</name>
<dbReference type="Proteomes" id="UP000263833">
    <property type="component" value="Unassembled WGS sequence"/>
</dbReference>
<reference evidence="3" key="1">
    <citation type="submission" date="2018-08" db="EMBL/GenBank/DDBJ databases">
        <authorList>
            <person name="Kim S.-J."/>
            <person name="Jung G.-Y."/>
        </authorList>
    </citation>
    <scope>NUCLEOTIDE SEQUENCE [LARGE SCALE GENOMIC DNA]</scope>
    <source>
        <strain evidence="3">GY_G</strain>
    </source>
</reference>
<accession>A0A371B1V8</accession>
<protein>
    <recommendedName>
        <fullName evidence="4">Transposase</fullName>
    </recommendedName>
</protein>
<dbReference type="EMBL" id="QRGP01000003">
    <property type="protein sequence ID" value="RDV01433.1"/>
    <property type="molecule type" value="Genomic_DNA"/>
</dbReference>
<evidence type="ECO:0000313" key="2">
    <source>
        <dbReference type="EMBL" id="RDV01433.1"/>
    </source>
</evidence>
<sequence>MDNAQAEVNFFADKYRKARDPKRKAFWLDEWHFEQKIFDLLNDSLPKKYKRKLQNRSYAEGASREGKALEEFRRNKA</sequence>
<proteinExistence type="predicted"/>
<dbReference type="AlphaFoldDB" id="A0A371B1V8"/>
<evidence type="ECO:0000256" key="1">
    <source>
        <dbReference type="SAM" id="MobiDB-lite"/>
    </source>
</evidence>
<feature type="compositionally biased region" description="Basic and acidic residues" evidence="1">
    <location>
        <begin position="62"/>
        <end position="77"/>
    </location>
</feature>
<gene>
    <name evidence="2" type="ORF">DXH95_14125</name>
</gene>
<evidence type="ECO:0008006" key="4">
    <source>
        <dbReference type="Google" id="ProtNLM"/>
    </source>
</evidence>